<reference evidence="3 4" key="1">
    <citation type="submission" date="2014-10" db="EMBL/GenBank/DDBJ databases">
        <title>Draft genome sequence of Novosphingobium subterraneum DSM 12447.</title>
        <authorList>
            <person name="Gan H.M."/>
            <person name="Gan H.Y."/>
            <person name="Savka M.A."/>
        </authorList>
    </citation>
    <scope>NUCLEOTIDE SEQUENCE [LARGE SCALE GENOMIC DNA]</scope>
    <source>
        <strain evidence="3 4">DSM 12447</strain>
    </source>
</reference>
<evidence type="ECO:0000313" key="4">
    <source>
        <dbReference type="Proteomes" id="UP000031338"/>
    </source>
</evidence>
<dbReference type="EMBL" id="JRVC01000032">
    <property type="protein sequence ID" value="KHS42204.1"/>
    <property type="molecule type" value="Genomic_DNA"/>
</dbReference>
<dbReference type="AlphaFoldDB" id="A0A0B8ZYI8"/>
<feature type="region of interest" description="Disordered" evidence="1">
    <location>
        <begin position="45"/>
        <end position="68"/>
    </location>
</feature>
<protein>
    <submittedName>
        <fullName evidence="3">Conjugal transfer mating pair stabilization protein TraN</fullName>
    </submittedName>
</protein>
<feature type="chain" id="PRO_5002127423" evidence="2">
    <location>
        <begin position="25"/>
        <end position="703"/>
    </location>
</feature>
<evidence type="ECO:0000256" key="1">
    <source>
        <dbReference type="SAM" id="MobiDB-lite"/>
    </source>
</evidence>
<sequence>MKGPALFAGLAALGYIAVAANASAQVYIPPPDDVIEALPALPTAPAPALPEAGPPPGRAEGPTSAAQAEAEARQLGSALRQSYQGLTAAPGAAAQVPGYAPNYPQATHYYGHADALAPDGAVAASQSEAWRTANSTSRPRIAVKREDMARAAAIAKDPTRFVDGVETGGSAGACTPLPAGSSAPGSVEMTCNIGESIVEHEQSCKTTLEVRPWEALEYQYVCVSSPTYNGCGALVVAGQCRNTGTAPVPEYGLTVTSYTCNAAVSDPDAFLVGTTTAPPPVGAFEAGGHVYRCNRAGLVQALSVDPATGAPHGYLTGLQQCTPDLGTSSCTRTNALSAGLVERDLCLSWDFAGDPINGGKLRCIETAPKEEVYACNALVPGLQPERSDTRWFTARWTASPCTVDPENCTATNEICSVPEESRVIAGIPVRQACWEKTRTSVCSQAIGGNNDCGAIEATPECRQTGEICLDDPPDPDGSCKVTERSYSCPVPGSVTEPQQYLCSGDIYCLNGECETVEREASDEFKDALVGLHALGQANAEFSENDLSLFKGNRETCAKKIFGISNCCTGKGAPILTPWLCSAAEQQLDKNDDAGLCHKVGTYCSSKVLGVCVTKRDAYCCFASKLTRILQEQGRVQLRKPWGRPKSESCEGFTVFEFQQLDLSVMNFTEIYADFTEAARLPEEAAMLVEVQNRIGQFYGRAQP</sequence>
<proteinExistence type="predicted"/>
<dbReference type="Pfam" id="PF06986">
    <property type="entry name" value="F_T4SS_TraN"/>
    <property type="match status" value="1"/>
</dbReference>
<dbReference type="STRING" id="48936.NJ75_04332"/>
<accession>A0A0B8ZYI8</accession>
<keyword evidence="4" id="KW-1185">Reference proteome</keyword>
<name>A0A0B8ZYI8_9SPHN</name>
<evidence type="ECO:0000313" key="3">
    <source>
        <dbReference type="EMBL" id="KHS42204.1"/>
    </source>
</evidence>
<feature type="compositionally biased region" description="Pro residues" evidence="1">
    <location>
        <begin position="45"/>
        <end position="57"/>
    </location>
</feature>
<dbReference type="PATRIC" id="fig|48936.3.peg.4364"/>
<organism evidence="3 4">
    <name type="scientific">Novosphingobium subterraneum</name>
    <dbReference type="NCBI Taxonomy" id="48936"/>
    <lineage>
        <taxon>Bacteria</taxon>
        <taxon>Pseudomonadati</taxon>
        <taxon>Pseudomonadota</taxon>
        <taxon>Alphaproteobacteria</taxon>
        <taxon>Sphingomonadales</taxon>
        <taxon>Sphingomonadaceae</taxon>
        <taxon>Novosphingobium</taxon>
    </lineage>
</organism>
<gene>
    <name evidence="3" type="ORF">NJ75_04332</name>
</gene>
<keyword evidence="2" id="KW-0732">Signal</keyword>
<feature type="signal peptide" evidence="2">
    <location>
        <begin position="1"/>
        <end position="24"/>
    </location>
</feature>
<evidence type="ECO:0000256" key="2">
    <source>
        <dbReference type="SAM" id="SignalP"/>
    </source>
</evidence>
<dbReference type="InterPro" id="IPR014121">
    <property type="entry name" value="TraN_Ftype"/>
</dbReference>
<dbReference type="RefSeq" id="WP_039337981.1">
    <property type="nucleotide sequence ID" value="NZ_JRVC01000032.1"/>
</dbReference>
<comment type="caution">
    <text evidence="3">The sequence shown here is derived from an EMBL/GenBank/DDBJ whole genome shotgun (WGS) entry which is preliminary data.</text>
</comment>
<dbReference type="Proteomes" id="UP000031338">
    <property type="component" value="Unassembled WGS sequence"/>
</dbReference>